<name>A0A3R9QRY1_9BACI</name>
<reference evidence="2 3" key="1">
    <citation type="submission" date="2018-10" db="EMBL/GenBank/DDBJ databases">
        <title>Draft genome sequence of Bacillus salarius IM0101, isolated from a hypersaline soil in Inner Mongolia, China.</title>
        <authorList>
            <person name="Yamprayoonswat W."/>
            <person name="Boonvisut S."/>
            <person name="Jumpathong W."/>
            <person name="Sittihan S."/>
            <person name="Ruangsuj P."/>
            <person name="Wanthongcharoen S."/>
            <person name="Thongpramul N."/>
            <person name="Pimmason S."/>
            <person name="Yu B."/>
            <person name="Yasawong M."/>
        </authorList>
    </citation>
    <scope>NUCLEOTIDE SEQUENCE [LARGE SCALE GENOMIC DNA]</scope>
    <source>
        <strain evidence="2 3">IM0101</strain>
    </source>
</reference>
<dbReference type="InterPro" id="IPR023856">
    <property type="entry name" value="Bdr"/>
</dbReference>
<dbReference type="SUPFAM" id="SSF51905">
    <property type="entry name" value="FAD/NAD(P)-binding domain"/>
    <property type="match status" value="1"/>
</dbReference>
<dbReference type="NCBIfam" id="TIGR04018">
    <property type="entry name" value="Bthiol_YpdA"/>
    <property type="match status" value="1"/>
</dbReference>
<dbReference type="PANTHER" id="PTHR42949:SF3">
    <property type="entry name" value="ANAEROBIC GLYCEROL-3-PHOSPHATE DEHYDROGENASE SUBUNIT B"/>
    <property type="match status" value="1"/>
</dbReference>
<dbReference type="Proteomes" id="UP000275076">
    <property type="component" value="Unassembled WGS sequence"/>
</dbReference>
<dbReference type="PRINTS" id="PR00368">
    <property type="entry name" value="FADPNR"/>
</dbReference>
<dbReference type="OrthoDB" id="9778740at2"/>
<accession>A0A3R9QRY1</accession>
<dbReference type="AlphaFoldDB" id="A0A3R9QRY1"/>
<keyword evidence="3" id="KW-1185">Reference proteome</keyword>
<comment type="caution">
    <text evidence="2">The sequence shown here is derived from an EMBL/GenBank/DDBJ whole genome shotgun (WGS) entry which is preliminary data.</text>
</comment>
<dbReference type="InterPro" id="IPR051691">
    <property type="entry name" value="Metab_Enz_Cyan_OpOx_G3PDH"/>
</dbReference>
<dbReference type="Gene3D" id="3.50.50.60">
    <property type="entry name" value="FAD/NAD(P)-binding domain"/>
    <property type="match status" value="1"/>
</dbReference>
<dbReference type="EMBL" id="RBVX01000018">
    <property type="protein sequence ID" value="RSL32080.1"/>
    <property type="molecule type" value="Genomic_DNA"/>
</dbReference>
<gene>
    <name evidence="2" type="primary">ypdA</name>
    <name evidence="2" type="ORF">D7Z54_17955</name>
</gene>
<protein>
    <submittedName>
        <fullName evidence="2">YpdA family putative bacillithiol disulfide reductase</fullName>
    </submittedName>
</protein>
<dbReference type="GO" id="GO:0016491">
    <property type="term" value="F:oxidoreductase activity"/>
    <property type="evidence" value="ECO:0007669"/>
    <property type="project" value="UniProtKB-KW"/>
</dbReference>
<evidence type="ECO:0000313" key="2">
    <source>
        <dbReference type="EMBL" id="RSL32080.1"/>
    </source>
</evidence>
<proteinExistence type="predicted"/>
<dbReference type="Pfam" id="PF13738">
    <property type="entry name" value="Pyr_redox_3"/>
    <property type="match status" value="1"/>
</dbReference>
<dbReference type="PANTHER" id="PTHR42949">
    <property type="entry name" value="ANAEROBIC GLYCEROL-3-PHOSPHATE DEHYDROGENASE SUBUNIT B"/>
    <property type="match status" value="1"/>
</dbReference>
<dbReference type="RefSeq" id="WP_125557562.1">
    <property type="nucleotide sequence ID" value="NZ_RBVX01000018.1"/>
</dbReference>
<sequence length="328" mass="36803">MRKESIIIIGAGPCGLAAGIALRNKGYDPLLIEKNNVVHSIYEYPSHQTFFSSSEKLEIGGFPFPSNERKPKRHEALVYYRQVAQRSNLRIQSYEEVEDVIQDDTYFHVKTKKQNGPCRDYAAKKIIVATGYYDNPNLIGIPGESLPHVFHYFKENHPFFQKKVTVIGGKNSAVDATLALEQAGAEVTVLYRGSEFTKEVKPWILPDFHSLVRHGVVTMEYDAQVTEITSSHVHYEKNGKQDKVETDFVLAMTGYHPDHSFLQEMGVGVEKDTGRPVHNKETMESNVKGIFIAGVIAAGNDANEIFIENGRHHGKRITDAIEEEGLLG</sequence>
<organism evidence="2 3">
    <name type="scientific">Salibacterium salarium</name>
    <dbReference type="NCBI Taxonomy" id="284579"/>
    <lineage>
        <taxon>Bacteria</taxon>
        <taxon>Bacillati</taxon>
        <taxon>Bacillota</taxon>
        <taxon>Bacilli</taxon>
        <taxon>Bacillales</taxon>
        <taxon>Bacillaceae</taxon>
    </lineage>
</organism>
<dbReference type="InterPro" id="IPR036188">
    <property type="entry name" value="FAD/NAD-bd_sf"/>
</dbReference>
<evidence type="ECO:0000313" key="3">
    <source>
        <dbReference type="Proteomes" id="UP000275076"/>
    </source>
</evidence>
<keyword evidence="1" id="KW-0560">Oxidoreductase</keyword>
<dbReference type="PRINTS" id="PR00469">
    <property type="entry name" value="PNDRDTASEII"/>
</dbReference>
<evidence type="ECO:0000256" key="1">
    <source>
        <dbReference type="ARBA" id="ARBA00023002"/>
    </source>
</evidence>